<dbReference type="InterPro" id="IPR000504">
    <property type="entry name" value="RRM_dom"/>
</dbReference>
<dbReference type="InterPro" id="IPR035979">
    <property type="entry name" value="RBD_domain_sf"/>
</dbReference>
<dbReference type="Gene3D" id="3.30.70.330">
    <property type="match status" value="2"/>
</dbReference>
<dbReference type="SMART" id="SM00360">
    <property type="entry name" value="RRM"/>
    <property type="match status" value="1"/>
</dbReference>
<dbReference type="GO" id="GO:0008033">
    <property type="term" value="P:tRNA processing"/>
    <property type="evidence" value="ECO:0007669"/>
    <property type="project" value="TreeGrafter"/>
</dbReference>
<dbReference type="CDD" id="cd12291">
    <property type="entry name" value="RRM1_La"/>
    <property type="match status" value="1"/>
</dbReference>
<dbReference type="PANTHER" id="PTHR22792">
    <property type="entry name" value="LUPUS LA PROTEIN-RELATED"/>
    <property type="match status" value="1"/>
</dbReference>
<dbReference type="SUPFAM" id="SSF54928">
    <property type="entry name" value="RNA-binding domain, RBD"/>
    <property type="match status" value="1"/>
</dbReference>
<evidence type="ECO:0000313" key="11">
    <source>
        <dbReference type="RefSeq" id="XP_018021468.1"/>
    </source>
</evidence>
<gene>
    <name evidence="10 11" type="primary">LOC108677711</name>
</gene>
<protein>
    <submittedName>
        <fullName evidence="10 11">La protein homolog</fullName>
    </submittedName>
</protein>
<evidence type="ECO:0000259" key="8">
    <source>
        <dbReference type="PROSITE" id="PS51939"/>
    </source>
</evidence>
<dbReference type="PANTHER" id="PTHR22792:SF166">
    <property type="entry name" value="LUPUS LA PROTEIN HOMOLOG"/>
    <property type="match status" value="1"/>
</dbReference>
<sequence length="428" mass="48091">MAEESKNKDSIDTQCAEQTEAPATDAKQLDASPVKDKTQNNDTKEEPTVDEPTSEDNPAPEEKVEAPADSVNSEDASKNGEINSQLRDKIVTQIEYYFGNYNLPRDKFLSAEIKKDNGWVPLSTMTNFARLAKLTKDCNIIATAIKSCENTFMEVDPTLTKIRRSVDEPLPELDEDLKEESIKRTIYCKGFPKDGSVTLDELLEYFKQFGSYDSVKMRTYIDKTTNANGFKGSVLVVFKTAELAKAFLERPPTQYKKLYLVKKWFADYLEEKKKERDERLAKKAARLAKTGEANGEAKEAKPLEEVARGSFLLVSGFKENTSREDIKNAIFDLTHDCAFVDFRRGEDKAYVRFTQAGTNQQMLTALQGNLKVNGADVTLSLVEGEEEDAQIKKANEARHRAVASGQQQGKKRRGGFGGRGGRSKRQRR</sequence>
<dbReference type="InterPro" id="IPR036390">
    <property type="entry name" value="WH_DNA-bd_sf"/>
</dbReference>
<dbReference type="Gene3D" id="1.10.10.10">
    <property type="entry name" value="Winged helix-like DNA-binding domain superfamily/Winged helix DNA-binding domain"/>
    <property type="match status" value="1"/>
</dbReference>
<dbReference type="PROSITE" id="PS51939">
    <property type="entry name" value="XRRM"/>
    <property type="match status" value="1"/>
</dbReference>
<dbReference type="GO" id="GO:0005829">
    <property type="term" value="C:cytosol"/>
    <property type="evidence" value="ECO:0007669"/>
    <property type="project" value="TreeGrafter"/>
</dbReference>
<dbReference type="Pfam" id="PF05383">
    <property type="entry name" value="La"/>
    <property type="match status" value="1"/>
</dbReference>
<dbReference type="InterPro" id="IPR036388">
    <property type="entry name" value="WH-like_DNA-bd_sf"/>
</dbReference>
<feature type="domain" description="XRRM" evidence="8">
    <location>
        <begin position="305"/>
        <end position="424"/>
    </location>
</feature>
<dbReference type="CTD" id="35305"/>
<feature type="region of interest" description="Disordered" evidence="5">
    <location>
        <begin position="394"/>
        <end position="428"/>
    </location>
</feature>
<proteinExistence type="predicted"/>
<dbReference type="OMA" id="QFERSIY"/>
<organism evidence="9 11">
    <name type="scientific">Hyalella azteca</name>
    <name type="common">Amphipod</name>
    <dbReference type="NCBI Taxonomy" id="294128"/>
    <lineage>
        <taxon>Eukaryota</taxon>
        <taxon>Metazoa</taxon>
        <taxon>Ecdysozoa</taxon>
        <taxon>Arthropoda</taxon>
        <taxon>Crustacea</taxon>
        <taxon>Multicrustacea</taxon>
        <taxon>Malacostraca</taxon>
        <taxon>Eumalacostraca</taxon>
        <taxon>Peracarida</taxon>
        <taxon>Amphipoda</taxon>
        <taxon>Senticaudata</taxon>
        <taxon>Talitrida</taxon>
        <taxon>Talitroidea</taxon>
        <taxon>Hyalellidae</taxon>
        <taxon>Hyalella</taxon>
    </lineage>
</organism>
<feature type="compositionally biased region" description="Basic and acidic residues" evidence="5">
    <location>
        <begin position="33"/>
        <end position="47"/>
    </location>
</feature>
<evidence type="ECO:0000313" key="9">
    <source>
        <dbReference type="Proteomes" id="UP000694843"/>
    </source>
</evidence>
<dbReference type="GO" id="GO:0005634">
    <property type="term" value="C:nucleus"/>
    <property type="evidence" value="ECO:0007669"/>
    <property type="project" value="UniProtKB-SubCell"/>
</dbReference>
<dbReference type="SMART" id="SM00715">
    <property type="entry name" value="LA"/>
    <property type="match status" value="1"/>
</dbReference>
<dbReference type="GO" id="GO:1990904">
    <property type="term" value="C:ribonucleoprotein complex"/>
    <property type="evidence" value="ECO:0007669"/>
    <property type="project" value="UniProtKB-UniRule"/>
</dbReference>
<evidence type="ECO:0000256" key="4">
    <source>
        <dbReference type="PROSITE-ProRule" id="PRU00332"/>
    </source>
</evidence>
<dbReference type="InterPro" id="IPR045180">
    <property type="entry name" value="La_dom_prot"/>
</dbReference>
<feature type="compositionally biased region" description="Polar residues" evidence="5">
    <location>
        <begin position="70"/>
        <end position="81"/>
    </location>
</feature>
<dbReference type="InterPro" id="IPR012677">
    <property type="entry name" value="Nucleotide-bd_a/b_plait_sf"/>
</dbReference>
<feature type="region of interest" description="Disordered" evidence="5">
    <location>
        <begin position="1"/>
        <end position="81"/>
    </location>
</feature>
<dbReference type="Pfam" id="PF08777">
    <property type="entry name" value="RRM_3"/>
    <property type="match status" value="1"/>
</dbReference>
<evidence type="ECO:0000256" key="5">
    <source>
        <dbReference type="SAM" id="MobiDB-lite"/>
    </source>
</evidence>
<feature type="domain" description="RRM" evidence="6">
    <location>
        <begin position="184"/>
        <end position="258"/>
    </location>
</feature>
<evidence type="ECO:0000256" key="1">
    <source>
        <dbReference type="ARBA" id="ARBA00004123"/>
    </source>
</evidence>
<comment type="subcellular location">
    <subcellularLocation>
        <location evidence="1">Nucleus</location>
    </subcellularLocation>
</comment>
<dbReference type="GeneID" id="108677711"/>
<evidence type="ECO:0000256" key="3">
    <source>
        <dbReference type="ARBA" id="ARBA00023242"/>
    </source>
</evidence>
<evidence type="ECO:0000313" key="10">
    <source>
        <dbReference type="RefSeq" id="XP_018021467.1"/>
    </source>
</evidence>
<name>A0A8B7P5Y8_HYAAZ</name>
<dbReference type="GO" id="GO:0010494">
    <property type="term" value="C:cytoplasmic stress granule"/>
    <property type="evidence" value="ECO:0007669"/>
    <property type="project" value="TreeGrafter"/>
</dbReference>
<evidence type="ECO:0000259" key="6">
    <source>
        <dbReference type="PROSITE" id="PS50102"/>
    </source>
</evidence>
<dbReference type="InterPro" id="IPR006630">
    <property type="entry name" value="La_HTH"/>
</dbReference>
<dbReference type="SUPFAM" id="SSF46785">
    <property type="entry name" value="Winged helix' DNA-binding domain"/>
    <property type="match status" value="1"/>
</dbReference>
<evidence type="ECO:0000259" key="7">
    <source>
        <dbReference type="PROSITE" id="PS50961"/>
    </source>
</evidence>
<dbReference type="KEGG" id="hazt:108677711"/>
<accession>A0A8B7P5Y8</accession>
<dbReference type="GO" id="GO:0045727">
    <property type="term" value="P:positive regulation of translation"/>
    <property type="evidence" value="ECO:0007669"/>
    <property type="project" value="TreeGrafter"/>
</dbReference>
<feature type="domain" description="HTH La-type RNA-binding" evidence="7">
    <location>
        <begin position="80"/>
        <end position="172"/>
    </location>
</feature>
<dbReference type="GO" id="GO:0003729">
    <property type="term" value="F:mRNA binding"/>
    <property type="evidence" value="ECO:0007669"/>
    <property type="project" value="TreeGrafter"/>
</dbReference>
<keyword evidence="9" id="KW-1185">Reference proteome</keyword>
<dbReference type="Proteomes" id="UP000694843">
    <property type="component" value="Unplaced"/>
</dbReference>
<keyword evidence="2 4" id="KW-0694">RNA-binding</keyword>
<dbReference type="RefSeq" id="XP_018021467.1">
    <property type="nucleotide sequence ID" value="XM_018165978.2"/>
</dbReference>
<dbReference type="PROSITE" id="PS50102">
    <property type="entry name" value="RRM"/>
    <property type="match status" value="1"/>
</dbReference>
<dbReference type="OrthoDB" id="439993at2759"/>
<dbReference type="AlphaFoldDB" id="A0A8B7P5Y8"/>
<dbReference type="PROSITE" id="PS50961">
    <property type="entry name" value="HTH_LA"/>
    <property type="match status" value="1"/>
</dbReference>
<evidence type="ECO:0000256" key="2">
    <source>
        <dbReference type="ARBA" id="ARBA00022884"/>
    </source>
</evidence>
<dbReference type="RefSeq" id="XP_018021468.1">
    <property type="nucleotide sequence ID" value="XM_018165979.2"/>
</dbReference>
<dbReference type="InterPro" id="IPR014886">
    <property type="entry name" value="La_xRRM"/>
</dbReference>
<dbReference type="PRINTS" id="PR00302">
    <property type="entry name" value="LUPUSLA"/>
</dbReference>
<dbReference type="InterPro" id="IPR002344">
    <property type="entry name" value="Lupus_La"/>
</dbReference>
<keyword evidence="3" id="KW-0539">Nucleus</keyword>
<reference evidence="10 11" key="1">
    <citation type="submission" date="2025-04" db="UniProtKB">
        <authorList>
            <consortium name="RefSeq"/>
        </authorList>
    </citation>
    <scope>IDENTIFICATION</scope>
    <source>
        <tissue evidence="10 11">Whole organism</tissue>
    </source>
</reference>
<feature type="compositionally biased region" description="Basic and acidic residues" evidence="5">
    <location>
        <begin position="1"/>
        <end position="11"/>
    </location>
</feature>